<reference evidence="2" key="1">
    <citation type="journal article" date="2020" name="Stud. Mycol.">
        <title>101 Dothideomycetes genomes: a test case for predicting lifestyles and emergence of pathogens.</title>
        <authorList>
            <person name="Haridas S."/>
            <person name="Albert R."/>
            <person name="Binder M."/>
            <person name="Bloem J."/>
            <person name="Labutti K."/>
            <person name="Salamov A."/>
            <person name="Andreopoulos B."/>
            <person name="Baker S."/>
            <person name="Barry K."/>
            <person name="Bills G."/>
            <person name="Bluhm B."/>
            <person name="Cannon C."/>
            <person name="Castanera R."/>
            <person name="Culley D."/>
            <person name="Daum C."/>
            <person name="Ezra D."/>
            <person name="Gonzalez J."/>
            <person name="Henrissat B."/>
            <person name="Kuo A."/>
            <person name="Liang C."/>
            <person name="Lipzen A."/>
            <person name="Lutzoni F."/>
            <person name="Magnuson J."/>
            <person name="Mondo S."/>
            <person name="Nolan M."/>
            <person name="Ohm R."/>
            <person name="Pangilinan J."/>
            <person name="Park H.-J."/>
            <person name="Ramirez L."/>
            <person name="Alfaro M."/>
            <person name="Sun H."/>
            <person name="Tritt A."/>
            <person name="Yoshinaga Y."/>
            <person name="Zwiers L.-H."/>
            <person name="Turgeon B."/>
            <person name="Goodwin S."/>
            <person name="Spatafora J."/>
            <person name="Crous P."/>
            <person name="Grigoriev I."/>
        </authorList>
    </citation>
    <scope>NUCLEOTIDE SEQUENCE</scope>
    <source>
        <strain evidence="2">CBS 116005</strain>
    </source>
</reference>
<gene>
    <name evidence="2" type="ORF">EJ03DRAFT_192905</name>
</gene>
<organism evidence="2 3">
    <name type="scientific">Teratosphaeria nubilosa</name>
    <dbReference type="NCBI Taxonomy" id="161662"/>
    <lineage>
        <taxon>Eukaryota</taxon>
        <taxon>Fungi</taxon>
        <taxon>Dikarya</taxon>
        <taxon>Ascomycota</taxon>
        <taxon>Pezizomycotina</taxon>
        <taxon>Dothideomycetes</taxon>
        <taxon>Dothideomycetidae</taxon>
        <taxon>Mycosphaerellales</taxon>
        <taxon>Teratosphaeriaceae</taxon>
        <taxon>Teratosphaeria</taxon>
    </lineage>
</organism>
<protein>
    <submittedName>
        <fullName evidence="2">Uncharacterized protein</fullName>
    </submittedName>
</protein>
<keyword evidence="3" id="KW-1185">Reference proteome</keyword>
<evidence type="ECO:0000313" key="3">
    <source>
        <dbReference type="Proteomes" id="UP000799436"/>
    </source>
</evidence>
<sequence>MPKFIVSTALEVPSRRSIDLCFLYTPLHGDCCSKTLTASPSHLSQSQMSSPTTPQRHKHLLLCPKPHPIPEPGSSPSTLLLPKRIEYNPQQLKDQPSTHHKKQQI</sequence>
<evidence type="ECO:0000313" key="2">
    <source>
        <dbReference type="EMBL" id="KAF2765984.1"/>
    </source>
</evidence>
<feature type="compositionally biased region" description="Low complexity" evidence="1">
    <location>
        <begin position="39"/>
        <end position="54"/>
    </location>
</feature>
<proteinExistence type="predicted"/>
<dbReference type="Proteomes" id="UP000799436">
    <property type="component" value="Unassembled WGS sequence"/>
</dbReference>
<evidence type="ECO:0000256" key="1">
    <source>
        <dbReference type="SAM" id="MobiDB-lite"/>
    </source>
</evidence>
<accession>A0A6G1L167</accession>
<dbReference type="AlphaFoldDB" id="A0A6G1L167"/>
<name>A0A6G1L167_9PEZI</name>
<dbReference type="EMBL" id="ML995879">
    <property type="protein sequence ID" value="KAF2765984.1"/>
    <property type="molecule type" value="Genomic_DNA"/>
</dbReference>
<feature type="region of interest" description="Disordered" evidence="1">
    <location>
        <begin position="36"/>
        <end position="105"/>
    </location>
</feature>